<keyword evidence="5 6" id="KW-0234">DNA repair</keyword>
<dbReference type="Gene3D" id="2.40.50.140">
    <property type="entry name" value="Nucleic acid-binding proteins"/>
    <property type="match status" value="1"/>
</dbReference>
<keyword evidence="3 6" id="KW-0238">DNA-binding</keyword>
<dbReference type="AlphaFoldDB" id="A0A943V0Z2"/>
<dbReference type="GO" id="GO:0009378">
    <property type="term" value="F:four-way junction helicase activity"/>
    <property type="evidence" value="ECO:0007669"/>
    <property type="project" value="InterPro"/>
</dbReference>
<dbReference type="InterPro" id="IPR012340">
    <property type="entry name" value="NA-bd_OB-fold"/>
</dbReference>
<feature type="domain" description="Helix-hairpin-helix DNA-binding motif class 1" evidence="7">
    <location>
        <begin position="73"/>
        <end position="92"/>
    </location>
</feature>
<dbReference type="SUPFAM" id="SSF47781">
    <property type="entry name" value="RuvA domain 2-like"/>
    <property type="match status" value="1"/>
</dbReference>
<evidence type="ECO:0000256" key="3">
    <source>
        <dbReference type="ARBA" id="ARBA00023125"/>
    </source>
</evidence>
<organism evidence="8 9">
    <name type="scientific">Slackia piriformis</name>
    <dbReference type="NCBI Taxonomy" id="626934"/>
    <lineage>
        <taxon>Bacteria</taxon>
        <taxon>Bacillati</taxon>
        <taxon>Actinomycetota</taxon>
        <taxon>Coriobacteriia</taxon>
        <taxon>Eggerthellales</taxon>
        <taxon>Eggerthellaceae</taxon>
        <taxon>Slackia</taxon>
    </lineage>
</organism>
<dbReference type="SUPFAM" id="SSF50249">
    <property type="entry name" value="Nucleic acid-binding proteins"/>
    <property type="match status" value="1"/>
</dbReference>
<comment type="subunit">
    <text evidence="6">Homotetramer. Forms an RuvA(8)-RuvB(12)-Holliday junction (HJ) complex. HJ DNA is sandwiched between 2 RuvA tetramers; dsDNA enters through RuvA and exits via RuvB. An RuvB hexamer assembles on each DNA strand where it exits the tetramer. Each RuvB hexamer is contacted by two RuvA subunits (via domain III) on 2 adjacent RuvB subunits; this complex drives branch migration. In the full resolvosome a probable DNA-RuvA(4)-RuvB(12)-RuvC(2) complex forms which resolves the HJ.</text>
</comment>
<dbReference type="GO" id="GO:0000400">
    <property type="term" value="F:four-way junction DNA binding"/>
    <property type="evidence" value="ECO:0007669"/>
    <property type="project" value="UniProtKB-UniRule"/>
</dbReference>
<dbReference type="NCBIfam" id="TIGR00084">
    <property type="entry name" value="ruvA"/>
    <property type="match status" value="1"/>
</dbReference>
<dbReference type="GO" id="GO:0048476">
    <property type="term" value="C:Holliday junction resolvase complex"/>
    <property type="evidence" value="ECO:0007669"/>
    <property type="project" value="UniProtKB-UniRule"/>
</dbReference>
<keyword evidence="2 6" id="KW-0227">DNA damage</keyword>
<evidence type="ECO:0000256" key="1">
    <source>
        <dbReference type="ARBA" id="ARBA00022490"/>
    </source>
</evidence>
<evidence type="ECO:0000259" key="7">
    <source>
        <dbReference type="SMART" id="SM00278"/>
    </source>
</evidence>
<dbReference type="GO" id="GO:0005737">
    <property type="term" value="C:cytoplasm"/>
    <property type="evidence" value="ECO:0007669"/>
    <property type="project" value="UniProtKB-SubCell"/>
</dbReference>
<dbReference type="GO" id="GO:0006281">
    <property type="term" value="P:DNA repair"/>
    <property type="evidence" value="ECO:0007669"/>
    <property type="project" value="UniProtKB-UniRule"/>
</dbReference>
<evidence type="ECO:0000256" key="6">
    <source>
        <dbReference type="HAMAP-Rule" id="MF_00031"/>
    </source>
</evidence>
<keyword evidence="1 6" id="KW-0963">Cytoplasm</keyword>
<feature type="region of interest" description="Domain I" evidence="6">
    <location>
        <begin position="1"/>
        <end position="64"/>
    </location>
</feature>
<name>A0A943V0Z2_9ACTN</name>
<dbReference type="Gene3D" id="1.10.150.20">
    <property type="entry name" value="5' to 3' exonuclease, C-terminal subdomain"/>
    <property type="match status" value="1"/>
</dbReference>
<dbReference type="InterPro" id="IPR013849">
    <property type="entry name" value="DNA_helicase_Holl-junc_RuvA_I"/>
</dbReference>
<dbReference type="Pfam" id="PF14520">
    <property type="entry name" value="HHH_5"/>
    <property type="match status" value="1"/>
</dbReference>
<comment type="similarity">
    <text evidence="6">Belongs to the RuvA family.</text>
</comment>
<accession>A0A943V0Z2</accession>
<evidence type="ECO:0000313" key="9">
    <source>
        <dbReference type="Proteomes" id="UP000727506"/>
    </source>
</evidence>
<evidence type="ECO:0000256" key="4">
    <source>
        <dbReference type="ARBA" id="ARBA00023172"/>
    </source>
</evidence>
<comment type="function">
    <text evidence="6">The RuvA-RuvB-RuvC complex processes Holliday junction (HJ) DNA during genetic recombination and DNA repair, while the RuvA-RuvB complex plays an important role in the rescue of blocked DNA replication forks via replication fork reversal (RFR). RuvA specifically binds to HJ cruciform DNA, conferring on it an open structure. The RuvB hexamer acts as an ATP-dependent pump, pulling dsDNA into and through the RuvAB complex. HJ branch migration allows RuvC to scan DNA until it finds its consensus sequence, where it cleaves and resolves the cruciform DNA.</text>
</comment>
<feature type="domain" description="Helix-hairpin-helix DNA-binding motif class 1" evidence="7">
    <location>
        <begin position="108"/>
        <end position="127"/>
    </location>
</feature>
<dbReference type="GO" id="GO:0016787">
    <property type="term" value="F:hydrolase activity"/>
    <property type="evidence" value="ECO:0007669"/>
    <property type="project" value="UniProtKB-KW"/>
</dbReference>
<keyword evidence="8" id="KW-0378">Hydrolase</keyword>
<dbReference type="GO" id="GO:0006310">
    <property type="term" value="P:DNA recombination"/>
    <property type="evidence" value="ECO:0007669"/>
    <property type="project" value="UniProtKB-UniRule"/>
</dbReference>
<comment type="domain">
    <text evidence="6">Has three domains with a flexible linker between the domains II and III and assumes an 'L' shape. Domain III is highly mobile and contacts RuvB.</text>
</comment>
<evidence type="ECO:0000256" key="2">
    <source>
        <dbReference type="ARBA" id="ARBA00022763"/>
    </source>
</evidence>
<reference evidence="8" key="1">
    <citation type="submission" date="2021-02" db="EMBL/GenBank/DDBJ databases">
        <title>Infant gut strain persistence is associated with maternal origin, phylogeny, and functional potential including surface adhesion and iron acquisition.</title>
        <authorList>
            <person name="Lou Y.C."/>
        </authorList>
    </citation>
    <scope>NUCLEOTIDE SEQUENCE</scope>
    <source>
        <strain evidence="8">L2_039_000G1_dasL2_039_000G1_concoct_11</strain>
    </source>
</reference>
<protein>
    <recommendedName>
        <fullName evidence="6">Holliday junction branch migration complex subunit RuvA</fullName>
    </recommendedName>
</protein>
<evidence type="ECO:0000256" key="5">
    <source>
        <dbReference type="ARBA" id="ARBA00023204"/>
    </source>
</evidence>
<dbReference type="GO" id="GO:0005524">
    <property type="term" value="F:ATP binding"/>
    <property type="evidence" value="ECO:0007669"/>
    <property type="project" value="InterPro"/>
</dbReference>
<dbReference type="InterPro" id="IPR000085">
    <property type="entry name" value="RuvA"/>
</dbReference>
<proteinExistence type="inferred from homology"/>
<feature type="region of interest" description="Domain III" evidence="6">
    <location>
        <begin position="152"/>
        <end position="197"/>
    </location>
</feature>
<evidence type="ECO:0000313" key="8">
    <source>
        <dbReference type="EMBL" id="MBS6941620.1"/>
    </source>
</evidence>
<dbReference type="SMART" id="SM00278">
    <property type="entry name" value="HhH1"/>
    <property type="match status" value="2"/>
</dbReference>
<comment type="subcellular location">
    <subcellularLocation>
        <location evidence="6">Cytoplasm</location>
    </subcellularLocation>
</comment>
<comment type="caution">
    <text evidence="8">The sequence shown here is derived from an EMBL/GenBank/DDBJ whole genome shotgun (WGS) entry which is preliminary data.</text>
</comment>
<dbReference type="Pfam" id="PF01330">
    <property type="entry name" value="RuvA_N"/>
    <property type="match status" value="1"/>
</dbReference>
<dbReference type="HAMAP" id="MF_00031">
    <property type="entry name" value="DNA_HJ_migration_RuvA"/>
    <property type="match status" value="1"/>
</dbReference>
<dbReference type="Proteomes" id="UP000727506">
    <property type="component" value="Unassembled WGS sequence"/>
</dbReference>
<gene>
    <name evidence="6 8" type="primary">ruvA</name>
    <name evidence="8" type="ORF">KH142_09200</name>
</gene>
<comment type="caution">
    <text evidence="6">Lacks conserved residue(s) required for the propagation of feature annotation.</text>
</comment>
<keyword evidence="4 6" id="KW-0233">DNA recombination</keyword>
<dbReference type="InterPro" id="IPR003583">
    <property type="entry name" value="Hlx-hairpin-Hlx_DNA-bd_motif"/>
</dbReference>
<dbReference type="EMBL" id="JAGZSV010000243">
    <property type="protein sequence ID" value="MBS6941620.1"/>
    <property type="molecule type" value="Genomic_DNA"/>
</dbReference>
<sequence>MIAFLNGRVAGRTLETAYIEVNGMGFAVGMPARDLARLPERGGEVMVYTHLAVREDAMTLYGFLSQEAHALFLRLIGVSGVGPKVALAALSTFRPDELVSAVQSQDVKAVSRIPGVGKKTAQRMILELQGTLSELSGETLFSGQEEQASQLLSGARDALLAMGFSSAEADLALKGAPDSADTEGALLQYALKRLGSA</sequence>
<dbReference type="InterPro" id="IPR010994">
    <property type="entry name" value="RuvA_2-like"/>
</dbReference>